<feature type="transmembrane region" description="Helical" evidence="2">
    <location>
        <begin position="92"/>
        <end position="111"/>
    </location>
</feature>
<evidence type="ECO:0000313" key="4">
    <source>
        <dbReference type="Proteomes" id="UP000095192"/>
    </source>
</evidence>
<comment type="caution">
    <text evidence="3">The sequence shown here is derived from an EMBL/GenBank/DDBJ whole genome shotgun (WGS) entry which is preliminary data.</text>
</comment>
<dbReference type="EMBL" id="JROU02001567">
    <property type="protein sequence ID" value="OEH75977.1"/>
    <property type="molecule type" value="Genomic_DNA"/>
</dbReference>
<dbReference type="Proteomes" id="UP000095192">
    <property type="component" value="Unassembled WGS sequence"/>
</dbReference>
<dbReference type="AlphaFoldDB" id="A0A1D3CXQ1"/>
<keyword evidence="2" id="KW-1133">Transmembrane helix</keyword>
<proteinExistence type="predicted"/>
<organism evidence="3 4">
    <name type="scientific">Cyclospora cayetanensis</name>
    <dbReference type="NCBI Taxonomy" id="88456"/>
    <lineage>
        <taxon>Eukaryota</taxon>
        <taxon>Sar</taxon>
        <taxon>Alveolata</taxon>
        <taxon>Apicomplexa</taxon>
        <taxon>Conoidasida</taxon>
        <taxon>Coccidia</taxon>
        <taxon>Eucoccidiorida</taxon>
        <taxon>Eimeriorina</taxon>
        <taxon>Eimeriidae</taxon>
        <taxon>Cyclospora</taxon>
    </lineage>
</organism>
<feature type="region of interest" description="Disordered" evidence="1">
    <location>
        <begin position="49"/>
        <end position="82"/>
    </location>
</feature>
<gene>
    <name evidence="3" type="ORF">cyc_04547</name>
</gene>
<evidence type="ECO:0000256" key="1">
    <source>
        <dbReference type="SAM" id="MobiDB-lite"/>
    </source>
</evidence>
<evidence type="ECO:0000256" key="2">
    <source>
        <dbReference type="SAM" id="Phobius"/>
    </source>
</evidence>
<dbReference type="InParanoid" id="A0A1D3CXQ1"/>
<name>A0A1D3CXQ1_9EIME</name>
<sequence length="113" mass="12347">MDGCWLPQKELAYDISDGEGWEGTPVAGNLMKSPSDLLIKHTQNYTQTSGKEAMQSFHSTNQNCSPTSSTPPSQTGDAVNNRSRKYKLTNGLQEYCVLSPIVLLVLCYSAITS</sequence>
<protein>
    <submittedName>
        <fullName evidence="3">Uncharacterized protein</fullName>
    </submittedName>
</protein>
<reference evidence="3 4" key="1">
    <citation type="journal article" date="2016" name="BMC Genomics">
        <title>Comparative genomics reveals Cyclospora cayetanensis possesses coccidia-like metabolism and invasion components but unique surface antigens.</title>
        <authorList>
            <person name="Liu S."/>
            <person name="Wang L."/>
            <person name="Zheng H."/>
            <person name="Xu Z."/>
            <person name="Roellig D.M."/>
            <person name="Li N."/>
            <person name="Frace M.A."/>
            <person name="Tang K."/>
            <person name="Arrowood M.J."/>
            <person name="Moss D.M."/>
            <person name="Zhang L."/>
            <person name="Feng Y."/>
            <person name="Xiao L."/>
        </authorList>
    </citation>
    <scope>NUCLEOTIDE SEQUENCE [LARGE SCALE GENOMIC DNA]</scope>
    <source>
        <strain evidence="3 4">CHN_HEN01</strain>
    </source>
</reference>
<evidence type="ECO:0000313" key="3">
    <source>
        <dbReference type="EMBL" id="OEH75977.1"/>
    </source>
</evidence>
<keyword evidence="4" id="KW-1185">Reference proteome</keyword>
<keyword evidence="2" id="KW-0812">Transmembrane</keyword>
<dbReference type="VEuPathDB" id="ToxoDB:cyc_04547"/>
<keyword evidence="2" id="KW-0472">Membrane</keyword>
<feature type="compositionally biased region" description="Low complexity" evidence="1">
    <location>
        <begin position="59"/>
        <end position="75"/>
    </location>
</feature>
<accession>A0A1D3CXQ1</accession>